<dbReference type="Pfam" id="PF00583">
    <property type="entry name" value="Acetyltransf_1"/>
    <property type="match status" value="1"/>
</dbReference>
<dbReference type="PANTHER" id="PTHR43415">
    <property type="entry name" value="SPERMIDINE N(1)-ACETYLTRANSFERASE"/>
    <property type="match status" value="1"/>
</dbReference>
<organism evidence="2 3">
    <name type="scientific">Liquorilactobacillus uvarum DSM 19971</name>
    <dbReference type="NCBI Taxonomy" id="1423812"/>
    <lineage>
        <taxon>Bacteria</taxon>
        <taxon>Bacillati</taxon>
        <taxon>Bacillota</taxon>
        <taxon>Bacilli</taxon>
        <taxon>Lactobacillales</taxon>
        <taxon>Lactobacillaceae</taxon>
        <taxon>Liquorilactobacillus</taxon>
    </lineage>
</organism>
<dbReference type="AlphaFoldDB" id="A0A0R1Q2Q1"/>
<evidence type="ECO:0000259" key="1">
    <source>
        <dbReference type="PROSITE" id="PS51186"/>
    </source>
</evidence>
<dbReference type="InterPro" id="IPR000182">
    <property type="entry name" value="GNAT_dom"/>
</dbReference>
<dbReference type="PATRIC" id="fig|1423812.3.peg.1356"/>
<comment type="caution">
    <text evidence="2">The sequence shown here is derived from an EMBL/GenBank/DDBJ whole genome shotgun (WGS) entry which is preliminary data.</text>
</comment>
<gene>
    <name evidence="2" type="ORF">FD20_GL001271</name>
</gene>
<keyword evidence="3" id="KW-1185">Reference proteome</keyword>
<evidence type="ECO:0000313" key="2">
    <source>
        <dbReference type="EMBL" id="KRL36418.1"/>
    </source>
</evidence>
<sequence length="169" mass="19725">MNLTYRTPKQKEADNLWQLMNQLDNETQSMMYEPDEREKLSSRLQPLQAIIARANKKIDFLEVVSEDCKLVGYLSAERGKPRRIQHSAYIVIGILFDYQGKGIGSKLFHDLDKWARDNAIKRLELTVMQDNVAAQHLYTKNGFIIEGIRKCSMFVNGRYINEYYMAKIL</sequence>
<proteinExistence type="predicted"/>
<protein>
    <recommendedName>
        <fullName evidence="1">N-acetyltransferase domain-containing protein</fullName>
    </recommendedName>
</protein>
<dbReference type="PROSITE" id="PS51186">
    <property type="entry name" value="GNAT"/>
    <property type="match status" value="1"/>
</dbReference>
<dbReference type="CDD" id="cd04301">
    <property type="entry name" value="NAT_SF"/>
    <property type="match status" value="1"/>
</dbReference>
<dbReference type="STRING" id="1423812.FD20_GL001271"/>
<evidence type="ECO:0000313" key="3">
    <source>
        <dbReference type="Proteomes" id="UP000051155"/>
    </source>
</evidence>
<dbReference type="SUPFAM" id="SSF55729">
    <property type="entry name" value="Acyl-CoA N-acyltransferases (Nat)"/>
    <property type="match status" value="1"/>
</dbReference>
<dbReference type="GO" id="GO:0016747">
    <property type="term" value="F:acyltransferase activity, transferring groups other than amino-acyl groups"/>
    <property type="evidence" value="ECO:0007669"/>
    <property type="project" value="InterPro"/>
</dbReference>
<dbReference type="RefSeq" id="WP_235807763.1">
    <property type="nucleotide sequence ID" value="NZ_AZEG01000029.1"/>
</dbReference>
<dbReference type="Proteomes" id="UP000051155">
    <property type="component" value="Unassembled WGS sequence"/>
</dbReference>
<dbReference type="PANTHER" id="PTHR43415:SF3">
    <property type="entry name" value="GNAT-FAMILY ACETYLTRANSFERASE"/>
    <property type="match status" value="1"/>
</dbReference>
<dbReference type="Gene3D" id="3.40.630.30">
    <property type="match status" value="1"/>
</dbReference>
<feature type="domain" description="N-acetyltransferase" evidence="1">
    <location>
        <begin position="3"/>
        <end position="169"/>
    </location>
</feature>
<reference evidence="2 3" key="1">
    <citation type="journal article" date="2015" name="Genome Announc.">
        <title>Expanding the biotechnology potential of lactobacilli through comparative genomics of 213 strains and associated genera.</title>
        <authorList>
            <person name="Sun Z."/>
            <person name="Harris H.M."/>
            <person name="McCann A."/>
            <person name="Guo C."/>
            <person name="Argimon S."/>
            <person name="Zhang W."/>
            <person name="Yang X."/>
            <person name="Jeffery I.B."/>
            <person name="Cooney J.C."/>
            <person name="Kagawa T.F."/>
            <person name="Liu W."/>
            <person name="Song Y."/>
            <person name="Salvetti E."/>
            <person name="Wrobel A."/>
            <person name="Rasinkangas P."/>
            <person name="Parkhill J."/>
            <person name="Rea M.C."/>
            <person name="O'Sullivan O."/>
            <person name="Ritari J."/>
            <person name="Douillard F.P."/>
            <person name="Paul Ross R."/>
            <person name="Yang R."/>
            <person name="Briner A.E."/>
            <person name="Felis G.E."/>
            <person name="de Vos W.M."/>
            <person name="Barrangou R."/>
            <person name="Klaenhammer T.R."/>
            <person name="Caufield P.W."/>
            <person name="Cui Y."/>
            <person name="Zhang H."/>
            <person name="O'Toole P.W."/>
        </authorList>
    </citation>
    <scope>NUCLEOTIDE SEQUENCE [LARGE SCALE GENOMIC DNA]</scope>
    <source>
        <strain evidence="2 3">DSM 19971</strain>
    </source>
</reference>
<dbReference type="EMBL" id="AZEG01000029">
    <property type="protein sequence ID" value="KRL36418.1"/>
    <property type="molecule type" value="Genomic_DNA"/>
</dbReference>
<accession>A0A0R1Q2Q1</accession>
<name>A0A0R1Q2Q1_9LACO</name>
<dbReference type="InterPro" id="IPR016181">
    <property type="entry name" value="Acyl_CoA_acyltransferase"/>
</dbReference>